<dbReference type="SMART" id="SM00345">
    <property type="entry name" value="HTH_GNTR"/>
    <property type="match status" value="1"/>
</dbReference>
<evidence type="ECO:0000313" key="7">
    <source>
        <dbReference type="EMBL" id="UWZ52549.1"/>
    </source>
</evidence>
<keyword evidence="7" id="KW-0032">Aminotransferase</keyword>
<dbReference type="Pfam" id="PF00155">
    <property type="entry name" value="Aminotran_1_2"/>
    <property type="match status" value="1"/>
</dbReference>
<dbReference type="InterPro" id="IPR015424">
    <property type="entry name" value="PyrdxlP-dep_Trfase"/>
</dbReference>
<comment type="similarity">
    <text evidence="1">In the C-terminal section; belongs to the class-I pyridoxal-phosphate-dependent aminotransferase family.</text>
</comment>
<dbReference type="GO" id="GO:0030170">
    <property type="term" value="F:pyridoxal phosphate binding"/>
    <property type="evidence" value="ECO:0007669"/>
    <property type="project" value="InterPro"/>
</dbReference>
<proteinExistence type="inferred from homology"/>
<keyword evidence="4" id="KW-0238">DNA-binding</keyword>
<gene>
    <name evidence="7" type="ORF">Daura_38810</name>
</gene>
<feature type="domain" description="HTH gntR-type" evidence="6">
    <location>
        <begin position="35"/>
        <end position="103"/>
    </location>
</feature>
<evidence type="ECO:0000259" key="6">
    <source>
        <dbReference type="PROSITE" id="PS50949"/>
    </source>
</evidence>
<keyword evidence="7" id="KW-0808">Transferase</keyword>
<dbReference type="GO" id="GO:0008483">
    <property type="term" value="F:transaminase activity"/>
    <property type="evidence" value="ECO:0007669"/>
    <property type="project" value="UniProtKB-KW"/>
</dbReference>
<dbReference type="InterPro" id="IPR036388">
    <property type="entry name" value="WH-like_DNA-bd_sf"/>
</dbReference>
<dbReference type="EMBL" id="CP073767">
    <property type="protein sequence ID" value="UWZ52549.1"/>
    <property type="molecule type" value="Genomic_DNA"/>
</dbReference>
<dbReference type="InterPro" id="IPR000524">
    <property type="entry name" value="Tscrpt_reg_HTH_GntR"/>
</dbReference>
<protein>
    <submittedName>
        <fullName evidence="7">PLP-dependent aminotransferase family protein</fullName>
    </submittedName>
</protein>
<dbReference type="GO" id="GO:0003677">
    <property type="term" value="F:DNA binding"/>
    <property type="evidence" value="ECO:0007669"/>
    <property type="project" value="UniProtKB-KW"/>
</dbReference>
<dbReference type="OrthoDB" id="594134at2"/>
<dbReference type="KEGG" id="daur:Daura_38810"/>
<dbReference type="PRINTS" id="PR00035">
    <property type="entry name" value="HTHGNTR"/>
</dbReference>
<evidence type="ECO:0000256" key="4">
    <source>
        <dbReference type="ARBA" id="ARBA00023125"/>
    </source>
</evidence>
<dbReference type="PROSITE" id="PS50949">
    <property type="entry name" value="HTH_GNTR"/>
    <property type="match status" value="1"/>
</dbReference>
<dbReference type="AlphaFoldDB" id="A0A9Q9IFR5"/>
<dbReference type="InterPro" id="IPR015421">
    <property type="entry name" value="PyrdxlP-dep_Trfase_major"/>
</dbReference>
<keyword evidence="2" id="KW-0663">Pyridoxal phosphate</keyword>
<dbReference type="Proteomes" id="UP001058003">
    <property type="component" value="Chromosome"/>
</dbReference>
<evidence type="ECO:0000256" key="2">
    <source>
        <dbReference type="ARBA" id="ARBA00022898"/>
    </source>
</evidence>
<dbReference type="Gene3D" id="3.40.640.10">
    <property type="entry name" value="Type I PLP-dependent aspartate aminotransferase-like (Major domain)"/>
    <property type="match status" value="1"/>
</dbReference>
<keyword evidence="3" id="KW-0805">Transcription regulation</keyword>
<name>A0A9Q9IFR5_9ACTN</name>
<evidence type="ECO:0000256" key="1">
    <source>
        <dbReference type="ARBA" id="ARBA00005384"/>
    </source>
</evidence>
<dbReference type="SUPFAM" id="SSF46785">
    <property type="entry name" value="Winged helix' DNA-binding domain"/>
    <property type="match status" value="1"/>
</dbReference>
<dbReference type="InterPro" id="IPR051446">
    <property type="entry name" value="HTH_trans_reg/aminotransferase"/>
</dbReference>
<dbReference type="CDD" id="cd00609">
    <property type="entry name" value="AAT_like"/>
    <property type="match status" value="1"/>
</dbReference>
<evidence type="ECO:0000256" key="3">
    <source>
        <dbReference type="ARBA" id="ARBA00023015"/>
    </source>
</evidence>
<dbReference type="PANTHER" id="PTHR46577">
    <property type="entry name" value="HTH-TYPE TRANSCRIPTIONAL REGULATORY PROTEIN GABR"/>
    <property type="match status" value="1"/>
</dbReference>
<dbReference type="SUPFAM" id="SSF53383">
    <property type="entry name" value="PLP-dependent transferases"/>
    <property type="match status" value="1"/>
</dbReference>
<dbReference type="PANTHER" id="PTHR46577:SF1">
    <property type="entry name" value="HTH-TYPE TRANSCRIPTIONAL REGULATORY PROTEIN GABR"/>
    <property type="match status" value="1"/>
</dbReference>
<sequence>MRRASRPLVLAVRSVFVARERTNPELLVALDPAGGPLHRQLEAAIRAGIRGGRLVVGSALPSSRALAAALGVSRGVVVTAYEQLTAEGYLTSRSGGYTTIATGPAPAVVPGPAAVAPARISFGYGRTDVSRFPRAAWLRSVRRVLTTAPTDRLGYTSGQGTPELRAALAEYLNRVRGTDARPDTIVVCAGYAQAANLLIQVLHAGGATRLAVEDPSGEDDARPLAVAAGMTVTGVPVGPDGIDVTALAAVDADALVLTPSHQWPTGGVLPAAARAAVVRWAAARDALVVEDDYDAEYRYDRAAVGAMQGLAPDRVAYVGSASKTLAPGLRLGWMVLPAHLVAPVVAAKVLADRGSPALDQLTFADFLGSGEFDRHLRRMRPLYRRRRDTLLAALARHLPQLRPVGIAAGQHLVAWLPPGLAEEAVEAAALAGGLAVHGVGRFRLAPGPPGLLFGYGHLSEDAIEEGVAILAEALDGLDRR</sequence>
<dbReference type="InterPro" id="IPR036390">
    <property type="entry name" value="WH_DNA-bd_sf"/>
</dbReference>
<organism evidence="7 8">
    <name type="scientific">Dactylosporangium aurantiacum</name>
    <dbReference type="NCBI Taxonomy" id="35754"/>
    <lineage>
        <taxon>Bacteria</taxon>
        <taxon>Bacillati</taxon>
        <taxon>Actinomycetota</taxon>
        <taxon>Actinomycetes</taxon>
        <taxon>Micromonosporales</taxon>
        <taxon>Micromonosporaceae</taxon>
        <taxon>Dactylosporangium</taxon>
    </lineage>
</organism>
<evidence type="ECO:0000256" key="5">
    <source>
        <dbReference type="ARBA" id="ARBA00023163"/>
    </source>
</evidence>
<accession>A0A9Q9IFR5</accession>
<reference evidence="7" key="1">
    <citation type="submission" date="2021-04" db="EMBL/GenBank/DDBJ databases">
        <title>Dactylosporangium aurantiacum NRRL B-8018 full assembly.</title>
        <authorList>
            <person name="Hartkoorn R.C."/>
            <person name="Beaudoing E."/>
            <person name="Hot D."/>
        </authorList>
    </citation>
    <scope>NUCLEOTIDE SEQUENCE</scope>
    <source>
        <strain evidence="7">NRRL B-8018</strain>
    </source>
</reference>
<evidence type="ECO:0000313" key="8">
    <source>
        <dbReference type="Proteomes" id="UP001058003"/>
    </source>
</evidence>
<keyword evidence="5" id="KW-0804">Transcription</keyword>
<dbReference type="CDD" id="cd07377">
    <property type="entry name" value="WHTH_GntR"/>
    <property type="match status" value="1"/>
</dbReference>
<dbReference type="InterPro" id="IPR004839">
    <property type="entry name" value="Aminotransferase_I/II_large"/>
</dbReference>
<dbReference type="Pfam" id="PF00392">
    <property type="entry name" value="GntR"/>
    <property type="match status" value="1"/>
</dbReference>
<dbReference type="GO" id="GO:0003700">
    <property type="term" value="F:DNA-binding transcription factor activity"/>
    <property type="evidence" value="ECO:0007669"/>
    <property type="project" value="InterPro"/>
</dbReference>
<dbReference type="Gene3D" id="1.10.10.10">
    <property type="entry name" value="Winged helix-like DNA-binding domain superfamily/Winged helix DNA-binding domain"/>
    <property type="match status" value="1"/>
</dbReference>
<keyword evidence="8" id="KW-1185">Reference proteome</keyword>